<evidence type="ECO:0000256" key="2">
    <source>
        <dbReference type="SAM" id="SignalP"/>
    </source>
</evidence>
<evidence type="ECO:0000313" key="4">
    <source>
        <dbReference type="EMBL" id="EMP41154.1"/>
    </source>
</evidence>
<dbReference type="PANTHER" id="PTHR47595:SF1">
    <property type="entry name" value="MYB_SANT-LIKE DNA-BINDING DOMAIN-CONTAINING PROTEIN"/>
    <property type="match status" value="1"/>
</dbReference>
<dbReference type="AlphaFoldDB" id="M7BVC5"/>
<keyword evidence="5" id="KW-1185">Reference proteome</keyword>
<evidence type="ECO:0000313" key="5">
    <source>
        <dbReference type="Proteomes" id="UP000031443"/>
    </source>
</evidence>
<feature type="region of interest" description="Disordered" evidence="1">
    <location>
        <begin position="161"/>
        <end position="185"/>
    </location>
</feature>
<dbReference type="Pfam" id="PF13837">
    <property type="entry name" value="Myb_DNA-bind_4"/>
    <property type="match status" value="1"/>
</dbReference>
<feature type="signal peptide" evidence="2">
    <location>
        <begin position="1"/>
        <end position="28"/>
    </location>
</feature>
<dbReference type="InterPro" id="IPR044822">
    <property type="entry name" value="Myb_DNA-bind_4"/>
</dbReference>
<reference evidence="5" key="1">
    <citation type="journal article" date="2013" name="Nat. Genet.">
        <title>The draft genomes of soft-shell turtle and green sea turtle yield insights into the development and evolution of the turtle-specific body plan.</title>
        <authorList>
            <person name="Wang Z."/>
            <person name="Pascual-Anaya J."/>
            <person name="Zadissa A."/>
            <person name="Li W."/>
            <person name="Niimura Y."/>
            <person name="Huang Z."/>
            <person name="Li C."/>
            <person name="White S."/>
            <person name="Xiong Z."/>
            <person name="Fang D."/>
            <person name="Wang B."/>
            <person name="Ming Y."/>
            <person name="Chen Y."/>
            <person name="Zheng Y."/>
            <person name="Kuraku S."/>
            <person name="Pignatelli M."/>
            <person name="Herrero J."/>
            <person name="Beal K."/>
            <person name="Nozawa M."/>
            <person name="Li Q."/>
            <person name="Wang J."/>
            <person name="Zhang H."/>
            <person name="Yu L."/>
            <person name="Shigenobu S."/>
            <person name="Wang J."/>
            <person name="Liu J."/>
            <person name="Flicek P."/>
            <person name="Searle S."/>
            <person name="Wang J."/>
            <person name="Kuratani S."/>
            <person name="Yin Y."/>
            <person name="Aken B."/>
            <person name="Zhang G."/>
            <person name="Irie N."/>
        </authorList>
    </citation>
    <scope>NUCLEOTIDE SEQUENCE [LARGE SCALE GENOMIC DNA]</scope>
</reference>
<gene>
    <name evidence="4" type="ORF">UY3_01572</name>
</gene>
<evidence type="ECO:0000256" key="1">
    <source>
        <dbReference type="SAM" id="MobiDB-lite"/>
    </source>
</evidence>
<dbReference type="Gene3D" id="1.10.10.60">
    <property type="entry name" value="Homeodomain-like"/>
    <property type="match status" value="1"/>
</dbReference>
<keyword evidence="2" id="KW-0732">Signal</keyword>
<evidence type="ECO:0000259" key="3">
    <source>
        <dbReference type="Pfam" id="PF13837"/>
    </source>
</evidence>
<dbReference type="PANTHER" id="PTHR47595">
    <property type="entry name" value="HEAT SHOCK 70 KDA PROTEIN 14"/>
    <property type="match status" value="1"/>
</dbReference>
<sequence length="239" mass="27028">MHWPGRQEKPHELLNFISCLAIVMSSSAQVTTQSSSEEVTMESQNRKRAPSWTKREVLNLITVCGDESVLSELRFKRRNAKIFEKISIGMKDRGYHRDSQQCRVKFKELRQAYQKIQDANARLGSEPQTYRFYDELHAILVGASITVPPLYMDSCKGGVSRNRDEDFGDEKDDEEREAEDRAHQVSGETVLPDSQELFITLDPIPSQPGLLDLEGGEGSSGECTFVNIIHGLKASMFND</sequence>
<protein>
    <recommendedName>
        <fullName evidence="3">Myb/SANT-like DNA-binding domain-containing protein</fullName>
    </recommendedName>
</protein>
<feature type="domain" description="Myb/SANT-like DNA-binding" evidence="3">
    <location>
        <begin position="51"/>
        <end position="139"/>
    </location>
</feature>
<feature type="chain" id="PRO_5004080535" description="Myb/SANT-like DNA-binding domain-containing protein" evidence="2">
    <location>
        <begin position="29"/>
        <end position="239"/>
    </location>
</feature>
<dbReference type="EMBL" id="KB497515">
    <property type="protein sequence ID" value="EMP41154.1"/>
    <property type="molecule type" value="Genomic_DNA"/>
</dbReference>
<organism evidence="4 5">
    <name type="scientific">Chelonia mydas</name>
    <name type="common">Green sea-turtle</name>
    <name type="synonym">Chelonia agassizi</name>
    <dbReference type="NCBI Taxonomy" id="8469"/>
    <lineage>
        <taxon>Eukaryota</taxon>
        <taxon>Metazoa</taxon>
        <taxon>Chordata</taxon>
        <taxon>Craniata</taxon>
        <taxon>Vertebrata</taxon>
        <taxon>Euteleostomi</taxon>
        <taxon>Archelosauria</taxon>
        <taxon>Testudinata</taxon>
        <taxon>Testudines</taxon>
        <taxon>Cryptodira</taxon>
        <taxon>Durocryptodira</taxon>
        <taxon>Americhelydia</taxon>
        <taxon>Chelonioidea</taxon>
        <taxon>Cheloniidae</taxon>
        <taxon>Chelonia</taxon>
    </lineage>
</organism>
<name>M7BVC5_CHEMY</name>
<dbReference type="Proteomes" id="UP000031443">
    <property type="component" value="Unassembled WGS sequence"/>
</dbReference>
<proteinExistence type="predicted"/>
<accession>M7BVC5</accession>
<feature type="compositionally biased region" description="Acidic residues" evidence="1">
    <location>
        <begin position="166"/>
        <end position="177"/>
    </location>
</feature>